<proteinExistence type="predicted"/>
<dbReference type="Proteomes" id="UP000016936">
    <property type="component" value="Unassembled WGS sequence"/>
</dbReference>
<gene>
    <name evidence="1" type="ORF">COCHEDRAFT_1034064</name>
</gene>
<organism evidence="1 2">
    <name type="scientific">Cochliobolus heterostrophus (strain C5 / ATCC 48332 / race O)</name>
    <name type="common">Southern corn leaf blight fungus</name>
    <name type="synonym">Bipolaris maydis</name>
    <dbReference type="NCBI Taxonomy" id="701091"/>
    <lineage>
        <taxon>Eukaryota</taxon>
        <taxon>Fungi</taxon>
        <taxon>Dikarya</taxon>
        <taxon>Ascomycota</taxon>
        <taxon>Pezizomycotina</taxon>
        <taxon>Dothideomycetes</taxon>
        <taxon>Pleosporomycetidae</taxon>
        <taxon>Pleosporales</taxon>
        <taxon>Pleosporineae</taxon>
        <taxon>Pleosporaceae</taxon>
        <taxon>Bipolaris</taxon>
    </lineage>
</organism>
<dbReference type="AlphaFoldDB" id="M2SQT4"/>
<evidence type="ECO:0000313" key="2">
    <source>
        <dbReference type="Proteomes" id="UP000016936"/>
    </source>
</evidence>
<reference evidence="1 2" key="1">
    <citation type="journal article" date="2012" name="PLoS Pathog.">
        <title>Diverse lifestyles and strategies of plant pathogenesis encoded in the genomes of eighteen Dothideomycetes fungi.</title>
        <authorList>
            <person name="Ohm R.A."/>
            <person name="Feau N."/>
            <person name="Henrissat B."/>
            <person name="Schoch C.L."/>
            <person name="Horwitz B.A."/>
            <person name="Barry K.W."/>
            <person name="Condon B.J."/>
            <person name="Copeland A.C."/>
            <person name="Dhillon B."/>
            <person name="Glaser F."/>
            <person name="Hesse C.N."/>
            <person name="Kosti I."/>
            <person name="LaButti K."/>
            <person name="Lindquist E.A."/>
            <person name="Lucas S."/>
            <person name="Salamov A.A."/>
            <person name="Bradshaw R.E."/>
            <person name="Ciuffetti L."/>
            <person name="Hamelin R.C."/>
            <person name="Kema G.H.J."/>
            <person name="Lawrence C."/>
            <person name="Scott J.A."/>
            <person name="Spatafora J.W."/>
            <person name="Turgeon B.G."/>
            <person name="de Wit P.J.G.M."/>
            <person name="Zhong S."/>
            <person name="Goodwin S.B."/>
            <person name="Grigoriev I.V."/>
        </authorList>
    </citation>
    <scope>NUCLEOTIDE SEQUENCE [LARGE SCALE GENOMIC DNA]</scope>
    <source>
        <strain evidence="2">C5 / ATCC 48332 / race O</strain>
    </source>
</reference>
<dbReference type="HOGENOM" id="CLU_1348800_0_0_1"/>
<sequence length="203" mass="21828">MPPAHPPDDVTNTTLTPPLLHSALPFPFVSKKPRTHTPCLHTHRLLSITTTTAAAAAIYVPYCSRPVWHSQPPAERHHYLLLACFPTLPNTQLGFPAPLQSLFSYRVYANRVAHIVSTIYGLASQVLPLLFVPQDATASGAQAASVASPKRHALGVEKGAKASSFPKTHQTKHSPMQCLLAVPAATHAGESGHARVLQINPAR</sequence>
<keyword evidence="2" id="KW-1185">Reference proteome</keyword>
<name>M2SQT4_COCH5</name>
<accession>M2SQT4</accession>
<reference evidence="2" key="2">
    <citation type="journal article" date="2013" name="PLoS Genet.">
        <title>Comparative genome structure, secondary metabolite, and effector coding capacity across Cochliobolus pathogens.</title>
        <authorList>
            <person name="Condon B.J."/>
            <person name="Leng Y."/>
            <person name="Wu D."/>
            <person name="Bushley K.E."/>
            <person name="Ohm R.A."/>
            <person name="Otillar R."/>
            <person name="Martin J."/>
            <person name="Schackwitz W."/>
            <person name="Grimwood J."/>
            <person name="MohdZainudin N."/>
            <person name="Xue C."/>
            <person name="Wang R."/>
            <person name="Manning V.A."/>
            <person name="Dhillon B."/>
            <person name="Tu Z.J."/>
            <person name="Steffenson B.J."/>
            <person name="Salamov A."/>
            <person name="Sun H."/>
            <person name="Lowry S."/>
            <person name="LaButti K."/>
            <person name="Han J."/>
            <person name="Copeland A."/>
            <person name="Lindquist E."/>
            <person name="Barry K."/>
            <person name="Schmutz J."/>
            <person name="Baker S.E."/>
            <person name="Ciuffetti L.M."/>
            <person name="Grigoriev I.V."/>
            <person name="Zhong S."/>
            <person name="Turgeon B.G."/>
        </authorList>
    </citation>
    <scope>NUCLEOTIDE SEQUENCE [LARGE SCALE GENOMIC DNA]</scope>
    <source>
        <strain evidence="2">C5 / ATCC 48332 / race O</strain>
    </source>
</reference>
<dbReference type="EMBL" id="KB445582">
    <property type="protein sequence ID" value="EMD87685.1"/>
    <property type="molecule type" value="Genomic_DNA"/>
</dbReference>
<evidence type="ECO:0000313" key="1">
    <source>
        <dbReference type="EMBL" id="EMD87685.1"/>
    </source>
</evidence>
<protein>
    <submittedName>
        <fullName evidence="1">Uncharacterized protein</fullName>
    </submittedName>
</protein>